<evidence type="ECO:0000259" key="8">
    <source>
        <dbReference type="PROSITE" id="PS51007"/>
    </source>
</evidence>
<accession>A0A841MKT3</accession>
<dbReference type="InterPro" id="IPR036909">
    <property type="entry name" value="Cyt_c-like_dom_sf"/>
</dbReference>
<dbReference type="Pfam" id="PF03422">
    <property type="entry name" value="CBM_6"/>
    <property type="match status" value="1"/>
</dbReference>
<evidence type="ECO:0000256" key="1">
    <source>
        <dbReference type="ARBA" id="ARBA00022448"/>
    </source>
</evidence>
<dbReference type="InterPro" id="IPR035986">
    <property type="entry name" value="PKD_dom_sf"/>
</dbReference>
<feature type="binding site" description="covalent" evidence="6">
    <location>
        <position position="628"/>
    </location>
    <ligand>
        <name>heme c</name>
        <dbReference type="ChEBI" id="CHEBI:61717"/>
    </ligand>
</feature>
<sequence length="883" mass="99911">MRKLIWLIPVLTFFFGSCTKEESDPFATTKPDESRFTKVTLVEGLNEPMELEVLENKDVLFIERAGKIRLYKNETGELVEAGFLDVYPEREDGLMGLAKDPDFKNNHWIYLYYAPANTSVNRLSRFEFRNDVVDLSSEKILLDVPVYRDCCHSGGSLEFDRHGNLFLSLGDDSTPFESSNFNPIDERTFRAENVDAQRSSGNANDLRGSIIRIHPEADGTYTIPEGNLFPAGTEGTRPEIYVMGNRNPFRIAIDPHNDNLFWGEVGPDAAENDSLRGPKGHDEYNLATKPGFFGWPYFVGDNKAYWKFDFEKEESLFQFDPNAPLNTSPRNTGIQNLPPAQKPLIWYPYDESIEFPMLGTGGRNAMAGPVYYREDYEDSEVRFPGYYNGKSIFYDWMRNWIFMVSLTENNELDTLEQFMPNTVFDKPVDMQYGPDGALYILEYGTFWRSQNDNSGLYRIEFAAGNRKPNVKMAANKRNGASPLTVEFSSEGTKDLDQGDQLEYLWDFGGLASSKEKNPNFTFDNPGVYPVTLTVKDQAGALSESKMEIQVGNESPKVEINWKGNRSFYFPEETVAYEVVIQDEEDSEILDSNIDFSIDFMEGGYDVIQTGPEEEMLSMGETLINQAGCKGCHGISNKSVGPSYTEVSKKYLNDPEAKNYLINKVTNGGSGVWGDTQMPGHVHLPKQEIEEMVDFILSISNPSLNKRVLPLSGSYTLDQPAMNGGYYLVQASYEDQGANGIQPKKTVEQIILRNTEISPTIADLFQDVAKSNENNSHFVKYTEKNAYFVFKDLDLSSIKSIDMELDPGNLAAKIEIRKSGPTGELIGETKLLDKNDRKGKENWFEVNIPIQKTTEPSDIYFVIQTDQGISIWNTFNVNSLHFKR</sequence>
<evidence type="ECO:0000256" key="3">
    <source>
        <dbReference type="ARBA" id="ARBA00022723"/>
    </source>
</evidence>
<feature type="domain" description="PKD" evidence="7">
    <location>
        <begin position="468"/>
        <end position="550"/>
    </location>
</feature>
<proteinExistence type="predicted"/>
<dbReference type="InterPro" id="IPR022409">
    <property type="entry name" value="PKD/Chitinase_dom"/>
</dbReference>
<dbReference type="SUPFAM" id="SSF49299">
    <property type="entry name" value="PKD domain"/>
    <property type="match status" value="1"/>
</dbReference>
<dbReference type="Pfam" id="PF07995">
    <property type="entry name" value="GSDH"/>
    <property type="match status" value="1"/>
</dbReference>
<dbReference type="PROSITE" id="PS50093">
    <property type="entry name" value="PKD"/>
    <property type="match status" value="1"/>
</dbReference>
<dbReference type="AlphaFoldDB" id="A0A841MKT3"/>
<dbReference type="SUPFAM" id="SSF46626">
    <property type="entry name" value="Cytochrome c"/>
    <property type="match status" value="1"/>
</dbReference>
<dbReference type="Gene3D" id="1.10.760.10">
    <property type="entry name" value="Cytochrome c-like domain"/>
    <property type="match status" value="1"/>
</dbReference>
<feature type="binding site" description="covalent" evidence="6">
    <location>
        <position position="677"/>
    </location>
    <ligand>
        <name>heme c</name>
        <dbReference type="ChEBI" id="CHEBI:61717"/>
    </ligand>
</feature>
<dbReference type="Pfam" id="PF18911">
    <property type="entry name" value="PKD_4"/>
    <property type="match status" value="1"/>
</dbReference>
<dbReference type="CDD" id="cd00146">
    <property type="entry name" value="PKD"/>
    <property type="match status" value="1"/>
</dbReference>
<dbReference type="Gene3D" id="2.120.10.30">
    <property type="entry name" value="TolB, C-terminal domain"/>
    <property type="match status" value="1"/>
</dbReference>
<dbReference type="Proteomes" id="UP000588604">
    <property type="component" value="Unassembled WGS sequence"/>
</dbReference>
<gene>
    <name evidence="9" type="ORF">FHS59_003126</name>
</gene>
<comment type="PTM">
    <text evidence="6">Binds 1 heme c group covalently per subunit.</text>
</comment>
<dbReference type="SMART" id="SM00089">
    <property type="entry name" value="PKD"/>
    <property type="match status" value="1"/>
</dbReference>
<dbReference type="InterPro" id="IPR000601">
    <property type="entry name" value="PKD_dom"/>
</dbReference>
<dbReference type="PANTHER" id="PTHR19328:SF75">
    <property type="entry name" value="ALDOSE SUGAR DEHYDROGENASE YLII"/>
    <property type="match status" value="1"/>
</dbReference>
<dbReference type="InterPro" id="IPR009056">
    <property type="entry name" value="Cyt_c-like_dom"/>
</dbReference>
<evidence type="ECO:0000313" key="9">
    <source>
        <dbReference type="EMBL" id="MBB6327483.1"/>
    </source>
</evidence>
<dbReference type="GO" id="GO:0009055">
    <property type="term" value="F:electron transfer activity"/>
    <property type="evidence" value="ECO:0007669"/>
    <property type="project" value="InterPro"/>
</dbReference>
<dbReference type="Pfam" id="PF00034">
    <property type="entry name" value="Cytochrom_C"/>
    <property type="match status" value="1"/>
</dbReference>
<evidence type="ECO:0000256" key="5">
    <source>
        <dbReference type="ARBA" id="ARBA00023004"/>
    </source>
</evidence>
<dbReference type="PROSITE" id="PS51257">
    <property type="entry name" value="PROKAR_LIPOPROTEIN"/>
    <property type="match status" value="1"/>
</dbReference>
<dbReference type="GO" id="GO:0020037">
    <property type="term" value="F:heme binding"/>
    <property type="evidence" value="ECO:0007669"/>
    <property type="project" value="InterPro"/>
</dbReference>
<evidence type="ECO:0000256" key="6">
    <source>
        <dbReference type="PIRSR" id="PIRSR602324-1"/>
    </source>
</evidence>
<keyword evidence="4" id="KW-0249">Electron transport</keyword>
<feature type="binding site" description="covalent" evidence="6">
    <location>
        <position position="632"/>
    </location>
    <ligand>
        <name>heme c</name>
        <dbReference type="ChEBI" id="CHEBI:61717"/>
    </ligand>
</feature>
<name>A0A841MKT3_9BACT</name>
<dbReference type="PROSITE" id="PS51007">
    <property type="entry name" value="CYTC"/>
    <property type="match status" value="1"/>
</dbReference>
<dbReference type="GO" id="GO:0030246">
    <property type="term" value="F:carbohydrate binding"/>
    <property type="evidence" value="ECO:0007669"/>
    <property type="project" value="InterPro"/>
</dbReference>
<dbReference type="Gene3D" id="2.60.120.260">
    <property type="entry name" value="Galactose-binding domain-like"/>
    <property type="match status" value="1"/>
</dbReference>
<dbReference type="InterPro" id="IPR002324">
    <property type="entry name" value="Cyt_c_ID"/>
</dbReference>
<comment type="caution">
    <text evidence="9">The sequence shown here is derived from an EMBL/GenBank/DDBJ whole genome shotgun (WGS) entry which is preliminary data.</text>
</comment>
<keyword evidence="2 6" id="KW-0349">Heme</keyword>
<dbReference type="EMBL" id="JACIJO010000003">
    <property type="protein sequence ID" value="MBB6327483.1"/>
    <property type="molecule type" value="Genomic_DNA"/>
</dbReference>
<dbReference type="InterPro" id="IPR012938">
    <property type="entry name" value="Glc/Sorbosone_DH"/>
</dbReference>
<dbReference type="InterPro" id="IPR013783">
    <property type="entry name" value="Ig-like_fold"/>
</dbReference>
<evidence type="ECO:0000313" key="10">
    <source>
        <dbReference type="Proteomes" id="UP000588604"/>
    </source>
</evidence>
<evidence type="ECO:0000256" key="2">
    <source>
        <dbReference type="ARBA" id="ARBA00022617"/>
    </source>
</evidence>
<dbReference type="PRINTS" id="PR00606">
    <property type="entry name" value="CYTCHROMECID"/>
</dbReference>
<keyword evidence="5 6" id="KW-0408">Iron</keyword>
<dbReference type="InterPro" id="IPR011042">
    <property type="entry name" value="6-blade_b-propeller_TolB-like"/>
</dbReference>
<dbReference type="RefSeq" id="WP_184496309.1">
    <property type="nucleotide sequence ID" value="NZ_JACIJO010000003.1"/>
</dbReference>
<dbReference type="CDD" id="cd04084">
    <property type="entry name" value="CBM6_xylanase-like"/>
    <property type="match status" value="1"/>
</dbReference>
<dbReference type="GO" id="GO:0005506">
    <property type="term" value="F:iron ion binding"/>
    <property type="evidence" value="ECO:0007669"/>
    <property type="project" value="InterPro"/>
</dbReference>
<dbReference type="PANTHER" id="PTHR19328">
    <property type="entry name" value="HEDGEHOG-INTERACTING PROTEIN"/>
    <property type="match status" value="1"/>
</dbReference>
<evidence type="ECO:0000259" key="7">
    <source>
        <dbReference type="PROSITE" id="PS50093"/>
    </source>
</evidence>
<protein>
    <submittedName>
        <fullName evidence="9">Cytochrome c</fullName>
    </submittedName>
</protein>
<dbReference type="InterPro" id="IPR011041">
    <property type="entry name" value="Quinoprot_gluc/sorb_DH_b-prop"/>
</dbReference>
<feature type="domain" description="Cytochrome c" evidence="8">
    <location>
        <begin position="614"/>
        <end position="699"/>
    </location>
</feature>
<reference evidence="9 10" key="1">
    <citation type="submission" date="2020-08" db="EMBL/GenBank/DDBJ databases">
        <title>Genomic Encyclopedia of Type Strains, Phase IV (KMG-IV): sequencing the most valuable type-strain genomes for metagenomic binning, comparative biology and taxonomic classification.</title>
        <authorList>
            <person name="Goeker M."/>
        </authorList>
    </citation>
    <scope>NUCLEOTIDE SEQUENCE [LARGE SCALE GENOMIC DNA]</scope>
    <source>
        <strain evidence="9 10">DSM 102044</strain>
    </source>
</reference>
<dbReference type="SUPFAM" id="SSF50952">
    <property type="entry name" value="Soluble quinoprotein glucose dehydrogenase"/>
    <property type="match status" value="1"/>
</dbReference>
<dbReference type="InterPro" id="IPR005084">
    <property type="entry name" value="CBM6"/>
</dbReference>
<dbReference type="Gene3D" id="2.60.40.10">
    <property type="entry name" value="Immunoglobulins"/>
    <property type="match status" value="1"/>
</dbReference>
<keyword evidence="10" id="KW-1185">Reference proteome</keyword>
<evidence type="ECO:0000256" key="4">
    <source>
        <dbReference type="ARBA" id="ARBA00022982"/>
    </source>
</evidence>
<organism evidence="9 10">
    <name type="scientific">Algoriphagus iocasae</name>
    <dbReference type="NCBI Taxonomy" id="1836499"/>
    <lineage>
        <taxon>Bacteria</taxon>
        <taxon>Pseudomonadati</taxon>
        <taxon>Bacteroidota</taxon>
        <taxon>Cytophagia</taxon>
        <taxon>Cytophagales</taxon>
        <taxon>Cyclobacteriaceae</taxon>
        <taxon>Algoriphagus</taxon>
    </lineage>
</organism>
<keyword evidence="1" id="KW-0813">Transport</keyword>
<keyword evidence="3 6" id="KW-0479">Metal-binding</keyword>